<evidence type="ECO:0000313" key="4">
    <source>
        <dbReference type="EMBL" id="REK71425.1"/>
    </source>
</evidence>
<dbReference type="PANTHER" id="PTHR48109:SF4">
    <property type="entry name" value="DIHYDROOROTATE DEHYDROGENASE (QUINONE), MITOCHONDRIAL"/>
    <property type="match status" value="1"/>
</dbReference>
<feature type="transmembrane region" description="Helical" evidence="3">
    <location>
        <begin position="452"/>
        <end position="473"/>
    </location>
</feature>
<proteinExistence type="predicted"/>
<feature type="transmembrane region" description="Helical" evidence="3">
    <location>
        <begin position="579"/>
        <end position="600"/>
    </location>
</feature>
<dbReference type="InterPro" id="IPR013785">
    <property type="entry name" value="Aldolase_TIM"/>
</dbReference>
<keyword evidence="3" id="KW-1133">Transmembrane helix</keyword>
<feature type="transmembrane region" description="Helical" evidence="3">
    <location>
        <begin position="635"/>
        <end position="658"/>
    </location>
</feature>
<keyword evidence="3" id="KW-0812">Transmembrane</keyword>
<comment type="cofactor">
    <cofactor evidence="1">
        <name>FMN</name>
        <dbReference type="ChEBI" id="CHEBI:58210"/>
    </cofactor>
</comment>
<evidence type="ECO:0000256" key="3">
    <source>
        <dbReference type="SAM" id="Phobius"/>
    </source>
</evidence>
<dbReference type="Proteomes" id="UP000261905">
    <property type="component" value="Unassembled WGS sequence"/>
</dbReference>
<dbReference type="GO" id="GO:0004152">
    <property type="term" value="F:dihydroorotate dehydrogenase activity"/>
    <property type="evidence" value="ECO:0007669"/>
    <property type="project" value="TreeGrafter"/>
</dbReference>
<evidence type="ECO:0000256" key="1">
    <source>
        <dbReference type="ARBA" id="ARBA00001917"/>
    </source>
</evidence>
<dbReference type="PANTHER" id="PTHR48109">
    <property type="entry name" value="DIHYDROOROTATE DEHYDROGENASE (QUINONE), MITOCHONDRIAL-RELATED"/>
    <property type="match status" value="1"/>
</dbReference>
<reference evidence="4 5" key="1">
    <citation type="submission" date="2018-08" db="EMBL/GenBank/DDBJ databases">
        <title>Paenibacillus sp. M4BSY-1, whole genome shotgun sequence.</title>
        <authorList>
            <person name="Tuo L."/>
        </authorList>
    </citation>
    <scope>NUCLEOTIDE SEQUENCE [LARGE SCALE GENOMIC DNA]</scope>
    <source>
        <strain evidence="4 5">M4BSY-1</strain>
    </source>
</reference>
<comment type="caution">
    <text evidence="4">The sequence shown here is derived from an EMBL/GenBank/DDBJ whole genome shotgun (WGS) entry which is preliminary data.</text>
</comment>
<evidence type="ECO:0000313" key="5">
    <source>
        <dbReference type="Proteomes" id="UP000261905"/>
    </source>
</evidence>
<feature type="transmembrane region" description="Helical" evidence="3">
    <location>
        <begin position="607"/>
        <end position="629"/>
    </location>
</feature>
<dbReference type="AlphaFoldDB" id="A0A371P6C5"/>
<keyword evidence="3" id="KW-0472">Membrane</keyword>
<comment type="pathway">
    <text evidence="2">Pyrimidine metabolism; UMP biosynthesis via de novo pathway.</text>
</comment>
<dbReference type="GO" id="GO:0009220">
    <property type="term" value="P:pyrimidine ribonucleotide biosynthetic process"/>
    <property type="evidence" value="ECO:0007669"/>
    <property type="project" value="TreeGrafter"/>
</dbReference>
<dbReference type="Gene3D" id="3.20.20.70">
    <property type="entry name" value="Aldolase class I"/>
    <property type="match status" value="1"/>
</dbReference>
<dbReference type="GO" id="GO:0006207">
    <property type="term" value="P:'de novo' pyrimidine nucleobase biosynthetic process"/>
    <property type="evidence" value="ECO:0007669"/>
    <property type="project" value="TreeGrafter"/>
</dbReference>
<protein>
    <submittedName>
        <fullName evidence="4">Uncharacterized protein</fullName>
    </submittedName>
</protein>
<feature type="transmembrane region" description="Helical" evidence="3">
    <location>
        <begin position="367"/>
        <end position="387"/>
    </location>
</feature>
<gene>
    <name evidence="4" type="ORF">DX130_20685</name>
</gene>
<sequence>MPDWSYQTIFRPLLFRLPARVSRSITLGAMGAISRLPGGSFVIRTLGHMELSPLLERQAAGLTLLSPIGISGGVDPSGVAHKALAQFGPGFMEFGPVTITAIRSDSKIRNDSASEMIYYPDYFENDGLTAIAERLTRREHKLPQFARLTALPDASTDEAIEQLSEMMDKLAKAGAAGFYMDVASGNRSWDQVLRIGESLSRLQDTVDLPLFLYVPLSLSEDRLLELWNGTKEVRWQGAVIGEAWLDQIGVERVAYASKFSETAAEAAMNEDSAREAVVGKKGLAATLDKTRLLRDRMGDAVTIKAGGGVHEPLDALQLLEAGADLIMLHSGLVYSGPGLPKRINEAIIYETVRDKPPPAPIPFWRNWGWMCLLGIGMIIGGLLAWWIGATDVLLSYDTRFLGMSIDEIHHVNHNLLHFMSHDRITLAGTMISIGILYYQLAKYGLRYGQHWARTAIVTSCAVGFSSFFLYLGYGYFDPLHALAAAILLPMFIFSLRGHTDRPSRKRVNLRNDRAWKLAMWGQLCFVALGFALTAGGLAIAGVGITDVFVKADLAFLGTTPDQLNDVNPKLISLIAHDRAGFGGALLCDAIAILIIALWGIGEGERWLWWTLLIGGAPGFYAGLSVHYGIGYVDFMHLLPAFVAVFLYIAGLILLYPYMMRKSPI</sequence>
<feature type="transmembrane region" description="Helical" evidence="3">
    <location>
        <begin position="517"/>
        <end position="544"/>
    </location>
</feature>
<dbReference type="SUPFAM" id="SSF51395">
    <property type="entry name" value="FMN-linked oxidoreductases"/>
    <property type="match status" value="1"/>
</dbReference>
<organism evidence="4 5">
    <name type="scientific">Paenibacillus paeoniae</name>
    <dbReference type="NCBI Taxonomy" id="2292705"/>
    <lineage>
        <taxon>Bacteria</taxon>
        <taxon>Bacillati</taxon>
        <taxon>Bacillota</taxon>
        <taxon>Bacilli</taxon>
        <taxon>Bacillales</taxon>
        <taxon>Paenibacillaceae</taxon>
        <taxon>Paenibacillus</taxon>
    </lineage>
</organism>
<dbReference type="RefSeq" id="WP_116048636.1">
    <property type="nucleotide sequence ID" value="NZ_QUBQ01000005.1"/>
</dbReference>
<keyword evidence="5" id="KW-1185">Reference proteome</keyword>
<feature type="transmembrane region" description="Helical" evidence="3">
    <location>
        <begin position="424"/>
        <end position="440"/>
    </location>
</feature>
<accession>A0A371P6C5</accession>
<dbReference type="OrthoDB" id="9802377at2"/>
<dbReference type="EMBL" id="QUBQ01000005">
    <property type="protein sequence ID" value="REK71425.1"/>
    <property type="molecule type" value="Genomic_DNA"/>
</dbReference>
<dbReference type="InterPro" id="IPR050074">
    <property type="entry name" value="DHO_dehydrogenase"/>
</dbReference>
<evidence type="ECO:0000256" key="2">
    <source>
        <dbReference type="ARBA" id="ARBA00004725"/>
    </source>
</evidence>
<feature type="transmembrane region" description="Helical" evidence="3">
    <location>
        <begin position="479"/>
        <end position="496"/>
    </location>
</feature>
<name>A0A371P6C5_9BACL</name>